<evidence type="ECO:0000313" key="2">
    <source>
        <dbReference type="EMBL" id="MER8935457.1"/>
    </source>
</evidence>
<accession>A0ABV1YK05</accession>
<evidence type="ECO:0000256" key="1">
    <source>
        <dbReference type="SAM" id="MobiDB-lite"/>
    </source>
</evidence>
<gene>
    <name evidence="2" type="ORF">NKI33_21165</name>
</gene>
<evidence type="ECO:0000313" key="3">
    <source>
        <dbReference type="Proteomes" id="UP001464387"/>
    </source>
</evidence>
<proteinExistence type="predicted"/>
<dbReference type="RefSeq" id="WP_287275413.1">
    <property type="nucleotide sequence ID" value="NZ_JAMYMY010000006.1"/>
</dbReference>
<feature type="region of interest" description="Disordered" evidence="1">
    <location>
        <begin position="33"/>
        <end position="59"/>
    </location>
</feature>
<reference evidence="2 3" key="1">
    <citation type="journal article" date="2024" name="Proc. Natl. Acad. Sci. U.S.A.">
        <title>The evolutionary genomics of adaptation to stress in wild rhizobium bacteria.</title>
        <authorList>
            <person name="Kehlet-Delgado H."/>
            <person name="Montoya A.P."/>
            <person name="Jensen K.T."/>
            <person name="Wendlandt C.E."/>
            <person name="Dexheimer C."/>
            <person name="Roberts M."/>
            <person name="Torres Martinez L."/>
            <person name="Friesen M.L."/>
            <person name="Griffitts J.S."/>
            <person name="Porter S.S."/>
        </authorList>
    </citation>
    <scope>NUCLEOTIDE SEQUENCE [LARGE SCALE GENOMIC DNA]</scope>
    <source>
        <strain evidence="2 3">M0729</strain>
    </source>
</reference>
<protein>
    <submittedName>
        <fullName evidence="2">Uncharacterized protein</fullName>
    </submittedName>
</protein>
<keyword evidence="3" id="KW-1185">Reference proteome</keyword>
<dbReference type="EMBL" id="JAMYPJ010000032">
    <property type="protein sequence ID" value="MER8935457.1"/>
    <property type="molecule type" value="Genomic_DNA"/>
</dbReference>
<feature type="compositionally biased region" description="Pro residues" evidence="1">
    <location>
        <begin position="50"/>
        <end position="59"/>
    </location>
</feature>
<comment type="caution">
    <text evidence="2">The sequence shown here is derived from an EMBL/GenBank/DDBJ whole genome shotgun (WGS) entry which is preliminary data.</text>
</comment>
<name>A0ABV1YK05_9HYPH</name>
<dbReference type="Proteomes" id="UP001464387">
    <property type="component" value="Unassembled WGS sequence"/>
</dbReference>
<organism evidence="2 3">
    <name type="scientific">Mesorhizobium opportunistum</name>
    <dbReference type="NCBI Taxonomy" id="593909"/>
    <lineage>
        <taxon>Bacteria</taxon>
        <taxon>Pseudomonadati</taxon>
        <taxon>Pseudomonadota</taxon>
        <taxon>Alphaproteobacteria</taxon>
        <taxon>Hyphomicrobiales</taxon>
        <taxon>Phyllobacteriaceae</taxon>
        <taxon>Mesorhizobium</taxon>
    </lineage>
</organism>
<sequence>MEIRDFVSKLSAALRKRQAAAVPSLPGKPVRVSLADVPLKPRQRPEYRPRPPIRPASNM</sequence>